<dbReference type="HOGENOM" id="CLU_785415_0_0_1"/>
<organism evidence="2 3">
    <name type="scientific">Jaapia argillacea MUCL 33604</name>
    <dbReference type="NCBI Taxonomy" id="933084"/>
    <lineage>
        <taxon>Eukaryota</taxon>
        <taxon>Fungi</taxon>
        <taxon>Dikarya</taxon>
        <taxon>Basidiomycota</taxon>
        <taxon>Agaricomycotina</taxon>
        <taxon>Agaricomycetes</taxon>
        <taxon>Agaricomycetidae</taxon>
        <taxon>Jaapiales</taxon>
        <taxon>Jaapiaceae</taxon>
        <taxon>Jaapia</taxon>
    </lineage>
</organism>
<name>A0A067P7C2_9AGAM</name>
<evidence type="ECO:0000313" key="3">
    <source>
        <dbReference type="Proteomes" id="UP000027265"/>
    </source>
</evidence>
<proteinExistence type="predicted"/>
<accession>A0A067P7C2</accession>
<dbReference type="EMBL" id="KL197757">
    <property type="protein sequence ID" value="KDQ50679.1"/>
    <property type="molecule type" value="Genomic_DNA"/>
</dbReference>
<evidence type="ECO:0000313" key="2">
    <source>
        <dbReference type="EMBL" id="KDQ50679.1"/>
    </source>
</evidence>
<evidence type="ECO:0000256" key="1">
    <source>
        <dbReference type="SAM" id="MobiDB-lite"/>
    </source>
</evidence>
<reference evidence="3" key="1">
    <citation type="journal article" date="2014" name="Proc. Natl. Acad. Sci. U.S.A.">
        <title>Extensive sampling of basidiomycete genomes demonstrates inadequacy of the white-rot/brown-rot paradigm for wood decay fungi.</title>
        <authorList>
            <person name="Riley R."/>
            <person name="Salamov A.A."/>
            <person name="Brown D.W."/>
            <person name="Nagy L.G."/>
            <person name="Floudas D."/>
            <person name="Held B.W."/>
            <person name="Levasseur A."/>
            <person name="Lombard V."/>
            <person name="Morin E."/>
            <person name="Otillar R."/>
            <person name="Lindquist E.A."/>
            <person name="Sun H."/>
            <person name="LaButti K.M."/>
            <person name="Schmutz J."/>
            <person name="Jabbour D."/>
            <person name="Luo H."/>
            <person name="Baker S.E."/>
            <person name="Pisabarro A.G."/>
            <person name="Walton J.D."/>
            <person name="Blanchette R.A."/>
            <person name="Henrissat B."/>
            <person name="Martin F."/>
            <person name="Cullen D."/>
            <person name="Hibbett D.S."/>
            <person name="Grigoriev I.V."/>
        </authorList>
    </citation>
    <scope>NUCLEOTIDE SEQUENCE [LARGE SCALE GENOMIC DNA]</scope>
    <source>
        <strain evidence="3">MUCL 33604</strain>
    </source>
</reference>
<dbReference type="InParanoid" id="A0A067P7C2"/>
<keyword evidence="3" id="KW-1185">Reference proteome</keyword>
<sequence>MLSVVNTIYLYNRITPTAHFFISPRYTRNDQGEVVDRADVIECKRALVANTLQRAGYLQASLWTLRPKGASYHPNSPTYSNHESDYQPVSPLLSALGDSYFESTTISTEDQTCPPYNEHPPASPADAPNPCLPTPHPFAPAGVYALIQSEISSHPSLPSLVSVPETPMPEWPSLPTPPNEPTPADAWGSGWMQERVDEWNETRNQGWNKDAIVDSESIWPQTNKEKHCCQPKCWGCRIWGHTIYCCKKTNHHKHARRSPPTITHQNSTSNPPLPSLHWSAPTISFTHRLGIKNQLFDFVMEQVSSSATKLRTTEWTHSYWIKQGKRLVGSDGLLGPQLPTWYPTEPAPFAPKA</sequence>
<feature type="region of interest" description="Disordered" evidence="1">
    <location>
        <begin position="106"/>
        <end position="129"/>
    </location>
</feature>
<gene>
    <name evidence="2" type="ORF">JAAARDRAFT_199805</name>
</gene>
<dbReference type="AlphaFoldDB" id="A0A067P7C2"/>
<protein>
    <submittedName>
        <fullName evidence="2">Uncharacterized protein</fullName>
    </submittedName>
</protein>
<dbReference type="Proteomes" id="UP000027265">
    <property type="component" value="Unassembled WGS sequence"/>
</dbReference>